<comment type="caution">
    <text evidence="2">The sequence shown here is derived from an EMBL/GenBank/DDBJ whole genome shotgun (WGS) entry which is preliminary data.</text>
</comment>
<organism evidence="2 3">
    <name type="scientific">Moniliophthora roreri</name>
    <name type="common">Frosty pod rot fungus</name>
    <name type="synonym">Monilia roreri</name>
    <dbReference type="NCBI Taxonomy" id="221103"/>
    <lineage>
        <taxon>Eukaryota</taxon>
        <taxon>Fungi</taxon>
        <taxon>Dikarya</taxon>
        <taxon>Basidiomycota</taxon>
        <taxon>Agaricomycotina</taxon>
        <taxon>Agaricomycetes</taxon>
        <taxon>Agaricomycetidae</taxon>
        <taxon>Agaricales</taxon>
        <taxon>Marasmiineae</taxon>
        <taxon>Marasmiaceae</taxon>
        <taxon>Moniliophthora</taxon>
    </lineage>
</organism>
<accession>A0A0W0G0Q9</accession>
<proteinExistence type="predicted"/>
<feature type="region of interest" description="Disordered" evidence="1">
    <location>
        <begin position="1"/>
        <end position="39"/>
    </location>
</feature>
<reference evidence="2 3" key="1">
    <citation type="submission" date="2015-12" db="EMBL/GenBank/DDBJ databases">
        <title>Draft genome sequence of Moniliophthora roreri, the causal agent of frosty pod rot of cacao.</title>
        <authorList>
            <person name="Aime M.C."/>
            <person name="Diaz-Valderrama J.R."/>
            <person name="Kijpornyongpan T."/>
            <person name="Phillips-Mora W."/>
        </authorList>
    </citation>
    <scope>NUCLEOTIDE SEQUENCE [LARGE SCALE GENOMIC DNA]</scope>
    <source>
        <strain evidence="2 3">MCA 2952</strain>
    </source>
</reference>
<evidence type="ECO:0000313" key="2">
    <source>
        <dbReference type="EMBL" id="KTB42171.1"/>
    </source>
</evidence>
<dbReference type="Proteomes" id="UP000054988">
    <property type="component" value="Unassembled WGS sequence"/>
</dbReference>
<dbReference type="AlphaFoldDB" id="A0A0W0G0Q9"/>
<sequence length="39" mass="4142">MDTISGDIGIVGLEAEPTHGINELSEGPPVCQDDDRECK</sequence>
<gene>
    <name evidence="2" type="ORF">WG66_5237</name>
</gene>
<name>A0A0W0G0Q9_MONRR</name>
<dbReference type="EMBL" id="LATX01001374">
    <property type="protein sequence ID" value="KTB42171.1"/>
    <property type="molecule type" value="Genomic_DNA"/>
</dbReference>
<evidence type="ECO:0000313" key="3">
    <source>
        <dbReference type="Proteomes" id="UP000054988"/>
    </source>
</evidence>
<evidence type="ECO:0000256" key="1">
    <source>
        <dbReference type="SAM" id="MobiDB-lite"/>
    </source>
</evidence>
<protein>
    <submittedName>
        <fullName evidence="2">Uncharacterized protein</fullName>
    </submittedName>
</protein>